<accession>A0A5M3WZT8</accession>
<evidence type="ECO:0000313" key="6">
    <source>
        <dbReference type="EMBL" id="GES14320.1"/>
    </source>
</evidence>
<evidence type="ECO:0000256" key="1">
    <source>
        <dbReference type="ARBA" id="ARBA00001911"/>
    </source>
</evidence>
<name>A0A5M3WZT8_9ACTN</name>
<feature type="domain" description="NAD-dependent epimerase/dehydratase" evidence="5">
    <location>
        <begin position="16"/>
        <end position="256"/>
    </location>
</feature>
<keyword evidence="7" id="KW-1185">Reference proteome</keyword>
<dbReference type="InterPro" id="IPR044516">
    <property type="entry name" value="UXS-like"/>
</dbReference>
<evidence type="ECO:0000256" key="4">
    <source>
        <dbReference type="ARBA" id="ARBA00023239"/>
    </source>
</evidence>
<dbReference type="Proteomes" id="UP000331127">
    <property type="component" value="Unassembled WGS sequence"/>
</dbReference>
<dbReference type="EMBL" id="BLAE01000057">
    <property type="protein sequence ID" value="GES14320.1"/>
    <property type="molecule type" value="Genomic_DNA"/>
</dbReference>
<dbReference type="Gene3D" id="3.40.50.720">
    <property type="entry name" value="NAD(P)-binding Rossmann-like Domain"/>
    <property type="match status" value="1"/>
</dbReference>
<dbReference type="InterPro" id="IPR036291">
    <property type="entry name" value="NAD(P)-bd_dom_sf"/>
</dbReference>
<evidence type="ECO:0000259" key="5">
    <source>
        <dbReference type="Pfam" id="PF01370"/>
    </source>
</evidence>
<dbReference type="PANTHER" id="PTHR43078">
    <property type="entry name" value="UDP-GLUCURONIC ACID DECARBOXYLASE-RELATED"/>
    <property type="match status" value="1"/>
</dbReference>
<evidence type="ECO:0000256" key="2">
    <source>
        <dbReference type="ARBA" id="ARBA00022793"/>
    </source>
</evidence>
<dbReference type="InterPro" id="IPR001509">
    <property type="entry name" value="Epimerase_deHydtase"/>
</dbReference>
<protein>
    <submittedName>
        <fullName evidence="6">UDP-glucose 4-epimerase</fullName>
    </submittedName>
</protein>
<dbReference type="GO" id="GO:0042732">
    <property type="term" value="P:D-xylose metabolic process"/>
    <property type="evidence" value="ECO:0007669"/>
    <property type="project" value="InterPro"/>
</dbReference>
<keyword evidence="4" id="KW-0456">Lyase</keyword>
<dbReference type="GO" id="GO:0005737">
    <property type="term" value="C:cytoplasm"/>
    <property type="evidence" value="ECO:0007669"/>
    <property type="project" value="TreeGrafter"/>
</dbReference>
<evidence type="ECO:0000256" key="3">
    <source>
        <dbReference type="ARBA" id="ARBA00023027"/>
    </source>
</evidence>
<dbReference type="Pfam" id="PF01370">
    <property type="entry name" value="Epimerase"/>
    <property type="match status" value="1"/>
</dbReference>
<sequence>MFGRGVTLAAIGMNYLVTGGSGFIGSHLTDALLDRGDSVTVLDNLSTGRAENLRHSAQHPALRIVTGSVLDELVVDELVHQCDVVVHLAAAVGVQLIVEQPLRSLTTNIRGSEIVIGAAHRYRRKILVASTSEIYGKNSGGPLAEDADRILGSTSVSRWSYSTAKAVDEILANAYYRERGLPTVVTRLFNTVGPRQSPAYGMVVPRLVRQALSGRPLTVFGDGTQSRCFVHVLDVVDALLRLLDEPLAVGQTFNIGSSDEVTILELAKTVIELTRSTSGVEMIPYHEAYAKGFEDMARRVPDSSRLRALTGWRPQRNLDDILLDTITETMREMSRGRQCEAGIDAR</sequence>
<dbReference type="GO" id="GO:0033320">
    <property type="term" value="P:UDP-D-xylose biosynthetic process"/>
    <property type="evidence" value="ECO:0007669"/>
    <property type="project" value="UniProtKB-UniPathway"/>
</dbReference>
<comment type="cofactor">
    <cofactor evidence="1">
        <name>NAD(+)</name>
        <dbReference type="ChEBI" id="CHEBI:57540"/>
    </cofactor>
</comment>
<organism evidence="6 7">
    <name type="scientific">Acrocarpospora macrocephala</name>
    <dbReference type="NCBI Taxonomy" id="150177"/>
    <lineage>
        <taxon>Bacteria</taxon>
        <taxon>Bacillati</taxon>
        <taxon>Actinomycetota</taxon>
        <taxon>Actinomycetes</taxon>
        <taxon>Streptosporangiales</taxon>
        <taxon>Streptosporangiaceae</taxon>
        <taxon>Acrocarpospora</taxon>
    </lineage>
</organism>
<dbReference type="PANTHER" id="PTHR43078:SF6">
    <property type="entry name" value="UDP-GLUCURONIC ACID DECARBOXYLASE 1"/>
    <property type="match status" value="1"/>
</dbReference>
<dbReference type="SUPFAM" id="SSF51735">
    <property type="entry name" value="NAD(P)-binding Rossmann-fold domains"/>
    <property type="match status" value="1"/>
</dbReference>
<proteinExistence type="predicted"/>
<dbReference type="GO" id="GO:0070403">
    <property type="term" value="F:NAD+ binding"/>
    <property type="evidence" value="ECO:0007669"/>
    <property type="project" value="InterPro"/>
</dbReference>
<gene>
    <name evidence="6" type="ORF">Amac_079170</name>
</gene>
<reference evidence="6 7" key="1">
    <citation type="submission" date="2019-10" db="EMBL/GenBank/DDBJ databases">
        <title>Whole genome shotgun sequence of Acrocarpospora macrocephala NBRC 16266.</title>
        <authorList>
            <person name="Ichikawa N."/>
            <person name="Kimura A."/>
            <person name="Kitahashi Y."/>
            <person name="Komaki H."/>
            <person name="Oguchi A."/>
        </authorList>
    </citation>
    <scope>NUCLEOTIDE SEQUENCE [LARGE SCALE GENOMIC DNA]</scope>
    <source>
        <strain evidence="6 7">NBRC 16266</strain>
    </source>
</reference>
<keyword evidence="3" id="KW-0520">NAD</keyword>
<keyword evidence="2" id="KW-0210">Decarboxylase</keyword>
<comment type="caution">
    <text evidence="6">The sequence shown here is derived from an EMBL/GenBank/DDBJ whole genome shotgun (WGS) entry which is preliminary data.</text>
</comment>
<dbReference type="GO" id="GO:0048040">
    <property type="term" value="F:UDP-glucuronate decarboxylase activity"/>
    <property type="evidence" value="ECO:0007669"/>
    <property type="project" value="TreeGrafter"/>
</dbReference>
<dbReference type="AlphaFoldDB" id="A0A5M3WZT8"/>
<evidence type="ECO:0000313" key="7">
    <source>
        <dbReference type="Proteomes" id="UP000331127"/>
    </source>
</evidence>
<dbReference type="UniPathway" id="UPA00796">
    <property type="reaction ID" value="UER00771"/>
</dbReference>